<sequence>MAKLFRITTVPVSVEKLLGKQLTFMNQFYEVTAISSDKEDLERVGQELGIRTKAIEMTRKITPIQDLKSLWQMYCYLKQEKPDIVHTHTPKAGLIGMIAAKLAGIKVRLHTVAGLPLMETSGVKRRVLNLVEKLTYACATKVYPNSYGLKDFILKEKFCPPHKLKVIGNGSTNGIDTAYFNPALFSPQQKKEIRKQWQLEEDDFVWIFVGRLVKDKGINELVAAFRQLTEELNDSENKHTNSLVDNIRNRAPKLLLVGPLEPELDPLLPETLNEMEHNKNILTLGYQKDVRPYLAAADALVFPSYREGFPNVVMQAGAMELPSIVTDINGCNEIIKNNENGMIISVKNKDQIYNALLKLMADLSLYNKLKSQAREYIVQRYDQKLIWNAILENYREMIK</sequence>
<dbReference type="EMBL" id="RJTU01000065">
    <property type="protein sequence ID" value="ROI12949.1"/>
    <property type="molecule type" value="Genomic_DNA"/>
</dbReference>
<dbReference type="InterPro" id="IPR050194">
    <property type="entry name" value="Glycosyltransferase_grp1"/>
</dbReference>
<dbReference type="RefSeq" id="WP_123281758.1">
    <property type="nucleotide sequence ID" value="NZ_RJTU01000065.1"/>
</dbReference>
<evidence type="ECO:0000259" key="1">
    <source>
        <dbReference type="Pfam" id="PF00534"/>
    </source>
</evidence>
<dbReference type="PANTHER" id="PTHR45947:SF3">
    <property type="entry name" value="SULFOQUINOVOSYL TRANSFERASE SQD2"/>
    <property type="match status" value="1"/>
</dbReference>
<dbReference type="Proteomes" id="UP000267623">
    <property type="component" value="Unassembled WGS sequence"/>
</dbReference>
<evidence type="ECO:0000313" key="4">
    <source>
        <dbReference type="Proteomes" id="UP000267623"/>
    </source>
</evidence>
<dbReference type="GO" id="GO:0016757">
    <property type="term" value="F:glycosyltransferase activity"/>
    <property type="evidence" value="ECO:0007669"/>
    <property type="project" value="InterPro"/>
</dbReference>
<accession>A0A3N0X9C9</accession>
<dbReference type="Gene3D" id="3.40.50.2000">
    <property type="entry name" value="Glycogen Phosphorylase B"/>
    <property type="match status" value="2"/>
</dbReference>
<name>A0A3N0X9C9_9FLAO</name>
<dbReference type="Pfam" id="PF00534">
    <property type="entry name" value="Glycos_transf_1"/>
    <property type="match status" value="1"/>
</dbReference>
<dbReference type="Pfam" id="PF13579">
    <property type="entry name" value="Glyco_trans_4_4"/>
    <property type="match status" value="1"/>
</dbReference>
<dbReference type="CDD" id="cd03808">
    <property type="entry name" value="GT4_CapM-like"/>
    <property type="match status" value="1"/>
</dbReference>
<proteinExistence type="predicted"/>
<feature type="domain" description="Glycosyl transferase family 1" evidence="1">
    <location>
        <begin position="190"/>
        <end position="375"/>
    </location>
</feature>
<dbReference type="PANTHER" id="PTHR45947">
    <property type="entry name" value="SULFOQUINOVOSYL TRANSFERASE SQD2"/>
    <property type="match status" value="1"/>
</dbReference>
<evidence type="ECO:0000259" key="2">
    <source>
        <dbReference type="Pfam" id="PF13579"/>
    </source>
</evidence>
<evidence type="ECO:0000313" key="3">
    <source>
        <dbReference type="EMBL" id="ROI12949.1"/>
    </source>
</evidence>
<dbReference type="InterPro" id="IPR001296">
    <property type="entry name" value="Glyco_trans_1"/>
</dbReference>
<dbReference type="AlphaFoldDB" id="A0A3N0X9C9"/>
<reference evidence="4" key="1">
    <citation type="submission" date="2018-11" db="EMBL/GenBank/DDBJ databases">
        <title>Proposal to divide the Flavobacteriaceae and reorganize its genera based on Amino Acid Identity values calculated from whole genome sequences.</title>
        <authorList>
            <person name="Nicholson A.C."/>
            <person name="Gulvik C.A."/>
            <person name="Whitney A.M."/>
            <person name="Humrighouse B.W."/>
            <person name="Bell M."/>
            <person name="Holmes B."/>
            <person name="Steigerwalt A."/>
            <person name="Villarma A."/>
            <person name="Sheth M."/>
            <person name="Batra D."/>
            <person name="Pryor J."/>
            <person name="Bernardet J.-F."/>
            <person name="Hugo C."/>
            <person name="Kampfer P."/>
            <person name="Newman J."/>
            <person name="Mcquiston J."/>
        </authorList>
    </citation>
    <scope>NUCLEOTIDE SEQUENCE [LARGE SCALE GENOMIC DNA]</scope>
    <source>
        <strain evidence="4">DSM 22165</strain>
    </source>
</reference>
<dbReference type="SUPFAM" id="SSF53756">
    <property type="entry name" value="UDP-Glycosyltransferase/glycogen phosphorylase"/>
    <property type="match status" value="1"/>
</dbReference>
<protein>
    <submittedName>
        <fullName evidence="3">Glycosyltransferase family 1 protein</fullName>
    </submittedName>
</protein>
<organism evidence="3 4">
    <name type="scientific">Epilithonimonas hominis</name>
    <dbReference type="NCBI Taxonomy" id="420404"/>
    <lineage>
        <taxon>Bacteria</taxon>
        <taxon>Pseudomonadati</taxon>
        <taxon>Bacteroidota</taxon>
        <taxon>Flavobacteriia</taxon>
        <taxon>Flavobacteriales</taxon>
        <taxon>Weeksellaceae</taxon>
        <taxon>Chryseobacterium group</taxon>
        <taxon>Epilithonimonas</taxon>
    </lineage>
</organism>
<feature type="domain" description="Glycosyltransferase subfamily 4-like N-terminal" evidence="2">
    <location>
        <begin position="27"/>
        <end position="170"/>
    </location>
</feature>
<dbReference type="InterPro" id="IPR028098">
    <property type="entry name" value="Glyco_trans_4-like_N"/>
</dbReference>
<gene>
    <name evidence="3" type="ORF">EGH73_10350</name>
</gene>
<comment type="caution">
    <text evidence="3">The sequence shown here is derived from an EMBL/GenBank/DDBJ whole genome shotgun (WGS) entry which is preliminary data.</text>
</comment>
<keyword evidence="3" id="KW-0808">Transferase</keyword>